<accession>A0A9N8HE19</accession>
<keyword evidence="3" id="KW-0472">Membrane</keyword>
<comment type="subcellular location">
    <subcellularLocation>
        <location evidence="1">Cell envelope</location>
    </subcellularLocation>
</comment>
<dbReference type="InterPro" id="IPR051848">
    <property type="entry name" value="PGIP"/>
</dbReference>
<dbReference type="InterPro" id="IPR001611">
    <property type="entry name" value="Leu-rich_rpt"/>
</dbReference>
<feature type="region of interest" description="Disordered" evidence="2">
    <location>
        <begin position="213"/>
        <end position="232"/>
    </location>
</feature>
<feature type="region of interest" description="Disordered" evidence="2">
    <location>
        <begin position="99"/>
        <end position="144"/>
    </location>
</feature>
<dbReference type="InterPro" id="IPR032675">
    <property type="entry name" value="LRR_dom_sf"/>
</dbReference>
<protein>
    <submittedName>
        <fullName evidence="4">Leucine rich repeat N-terminal domain</fullName>
    </submittedName>
</protein>
<dbReference type="EMBL" id="CAICTM010000367">
    <property type="protein sequence ID" value="CAB9508945.1"/>
    <property type="molecule type" value="Genomic_DNA"/>
</dbReference>
<organism evidence="4 5">
    <name type="scientific">Seminavis robusta</name>
    <dbReference type="NCBI Taxonomy" id="568900"/>
    <lineage>
        <taxon>Eukaryota</taxon>
        <taxon>Sar</taxon>
        <taxon>Stramenopiles</taxon>
        <taxon>Ochrophyta</taxon>
        <taxon>Bacillariophyta</taxon>
        <taxon>Bacillariophyceae</taxon>
        <taxon>Bacillariophycidae</taxon>
        <taxon>Naviculales</taxon>
        <taxon>Naviculaceae</taxon>
        <taxon>Seminavis</taxon>
    </lineage>
</organism>
<evidence type="ECO:0000256" key="3">
    <source>
        <dbReference type="SAM" id="Phobius"/>
    </source>
</evidence>
<dbReference type="Proteomes" id="UP001153069">
    <property type="component" value="Unassembled WGS sequence"/>
</dbReference>
<feature type="compositionally biased region" description="Low complexity" evidence="2">
    <location>
        <begin position="217"/>
        <end position="229"/>
    </location>
</feature>
<feature type="transmembrane region" description="Helical" evidence="3">
    <location>
        <begin position="154"/>
        <end position="173"/>
    </location>
</feature>
<keyword evidence="5" id="KW-1185">Reference proteome</keyword>
<keyword evidence="3" id="KW-1133">Transmembrane helix</keyword>
<proteinExistence type="predicted"/>
<sequence>MFSGGKSSGHRRVPSPKMKDDHLEPLDTDFPAPNSLFPQYSNPHPGFSNATHAIDEETVDFVTSSDGIISPRYSRSTRVNSPEGDKQIPLHVQTFETMSEDEEEPPVKHPSEFPYLSPPQSRKKQLMPMHGGAQETKKNATTEKQSSTFAKHKIGILVCLLLGLLAALIVLIVRSTSPTPADNNAYIENTSSGSNLANDIAPDTQEPAAIDSAVPMSSNTSSPNGTSSTLITNNEPQEELNFLPPMNPTTPRPTPVPSVAPIVTAEPTLWEPITSLPSIPPKVSPTTRAPTIQVNHPLIRVIQPIVPRQILLDPYTPQGEALIWMATTDRQTPSNNNRIIQRFVMTVMDVALHSPRPRLWSSRNLHECRWPGVTCNDSKHVTGVNWARQSLQGTIPTEISLLTHLESVDIAQNQLKGSIEPLYSLEKLKYAYVFENQLTGTISPDIQNCRNLTRFFAGHNQLSGSIPADLKMRPLEWLVVHWNRLTGTIPSDLSLGLNVYLDLSHNQFTGTIPENFATEIVPNVRHVHLDHNQFTGSIPGTFRELGKGRLRQLFLNDNRFNGKFPEDWLFPKFLNNIDLSNNRFRNNLNEMCLMSVFEYGELVELRADCPICNCDRLCRTCRDNKDYKYEYDDDDWQFDDDGA</sequence>
<reference evidence="4" key="1">
    <citation type="submission" date="2020-06" db="EMBL/GenBank/DDBJ databases">
        <authorList>
            <consortium name="Plant Systems Biology data submission"/>
        </authorList>
    </citation>
    <scope>NUCLEOTIDE SEQUENCE</scope>
    <source>
        <strain evidence="4">D6</strain>
    </source>
</reference>
<dbReference type="PANTHER" id="PTHR48059:SF30">
    <property type="entry name" value="OS06G0587000 PROTEIN"/>
    <property type="match status" value="1"/>
</dbReference>
<dbReference type="AlphaFoldDB" id="A0A9N8HE19"/>
<dbReference type="Gene3D" id="3.80.10.10">
    <property type="entry name" value="Ribonuclease Inhibitor"/>
    <property type="match status" value="1"/>
</dbReference>
<dbReference type="SUPFAM" id="SSF52058">
    <property type="entry name" value="L domain-like"/>
    <property type="match status" value="1"/>
</dbReference>
<evidence type="ECO:0000313" key="5">
    <source>
        <dbReference type="Proteomes" id="UP001153069"/>
    </source>
</evidence>
<dbReference type="Pfam" id="PF00560">
    <property type="entry name" value="LRR_1"/>
    <property type="match status" value="2"/>
</dbReference>
<evidence type="ECO:0000313" key="4">
    <source>
        <dbReference type="EMBL" id="CAB9508945.1"/>
    </source>
</evidence>
<dbReference type="OrthoDB" id="46376at2759"/>
<comment type="caution">
    <text evidence="4">The sequence shown here is derived from an EMBL/GenBank/DDBJ whole genome shotgun (WGS) entry which is preliminary data.</text>
</comment>
<dbReference type="PANTHER" id="PTHR48059">
    <property type="entry name" value="POLYGALACTURONASE INHIBITOR 1"/>
    <property type="match status" value="1"/>
</dbReference>
<feature type="region of interest" description="Disordered" evidence="2">
    <location>
        <begin position="1"/>
        <end position="52"/>
    </location>
</feature>
<keyword evidence="3" id="KW-0812">Transmembrane</keyword>
<name>A0A9N8HE19_9STRA</name>
<gene>
    <name evidence="4" type="ORF">SEMRO_368_G127920.1</name>
</gene>
<evidence type="ECO:0000256" key="1">
    <source>
        <dbReference type="ARBA" id="ARBA00004196"/>
    </source>
</evidence>
<evidence type="ECO:0000256" key="2">
    <source>
        <dbReference type="SAM" id="MobiDB-lite"/>
    </source>
</evidence>